<protein>
    <submittedName>
        <fullName evidence="1">Uncharacterized protein</fullName>
    </submittedName>
</protein>
<accession>A0A0G3M660</accession>
<dbReference type="Proteomes" id="UP000501570">
    <property type="component" value="Chromosome"/>
</dbReference>
<gene>
    <name evidence="2" type="ORF">FOB44_05210</name>
    <name evidence="1" type="ORF">OK18_17150</name>
</gene>
<dbReference type="EMBL" id="CP009928">
    <property type="protein sequence ID" value="AKK74105.1"/>
    <property type="molecule type" value="Genomic_DNA"/>
</dbReference>
<name>A0A0G3M660_CHRGL</name>
<organism evidence="1 3">
    <name type="scientific">Chryseobacterium gallinarum</name>
    <dbReference type="NCBI Taxonomy" id="1324352"/>
    <lineage>
        <taxon>Bacteria</taxon>
        <taxon>Pseudomonadati</taxon>
        <taxon>Bacteroidota</taxon>
        <taxon>Flavobacteriia</taxon>
        <taxon>Flavobacteriales</taxon>
        <taxon>Weeksellaceae</taxon>
        <taxon>Chryseobacterium group</taxon>
        <taxon>Chryseobacterium</taxon>
    </lineage>
</organism>
<dbReference type="KEGG" id="cgn:OK18_17150"/>
<dbReference type="EMBL" id="CP050995">
    <property type="protein sequence ID" value="QIY90093.1"/>
    <property type="molecule type" value="Genomic_DNA"/>
</dbReference>
<sequence length="126" mass="14990">MIFENDTLQNSALNDKNNALENETLFPLMINSYGVTAFLIKSLEKIKKNAQCEILRKVIDRYMEEYILHLQEFHVKNTMNITDENTEIRIESPSFTLYAKMAYYKVLKEEEYIHRLLHLLENGKRD</sequence>
<keyword evidence="4" id="KW-1185">Reference proteome</keyword>
<dbReference type="RefSeq" id="WP_053328797.1">
    <property type="nucleotide sequence ID" value="NZ_CP009928.1"/>
</dbReference>
<reference evidence="2 4" key="2">
    <citation type="submission" date="2019-09" db="EMBL/GenBank/DDBJ databases">
        <title>FDA dAtabase for Regulatory Grade micrObial Sequences (FDA-ARGOS): Supporting development and validation of Infectious Disease Dx tests.</title>
        <authorList>
            <person name="Sciortino C."/>
            <person name="Tallon L."/>
            <person name="Sadzewicz L."/>
            <person name="Vavikolanu K."/>
            <person name="Mehta A."/>
            <person name="Aluvathingal J."/>
            <person name="Nadendla S."/>
            <person name="Nandy P."/>
            <person name="Geyer C."/>
            <person name="Yan Y."/>
            <person name="Sichtig H."/>
        </authorList>
    </citation>
    <scope>NUCLEOTIDE SEQUENCE [LARGE SCALE GENOMIC DNA]</scope>
    <source>
        <strain evidence="2 4">FDAARGOS_636</strain>
    </source>
</reference>
<evidence type="ECO:0000313" key="2">
    <source>
        <dbReference type="EMBL" id="QIY90093.1"/>
    </source>
</evidence>
<evidence type="ECO:0000313" key="1">
    <source>
        <dbReference type="EMBL" id="AKK74105.1"/>
    </source>
</evidence>
<reference evidence="1 3" key="1">
    <citation type="submission" date="2014-11" db="EMBL/GenBank/DDBJ databases">
        <authorList>
            <person name="Park G.-S."/>
            <person name="Hong S.-J."/>
            <person name="Jung B.K."/>
            <person name="Khan A.R."/>
            <person name="Kwak Y."/>
            <person name="Shin J.-H."/>
        </authorList>
    </citation>
    <scope>NUCLEOTIDE SEQUENCE [LARGE SCALE GENOMIC DNA]</scope>
    <source>
        <strain evidence="1 3">DSM 27622</strain>
    </source>
</reference>
<dbReference type="Proteomes" id="UP000035213">
    <property type="component" value="Chromosome"/>
</dbReference>
<dbReference type="STRING" id="1324352.OK18_17150"/>
<evidence type="ECO:0000313" key="4">
    <source>
        <dbReference type="Proteomes" id="UP000501570"/>
    </source>
</evidence>
<dbReference type="PATRIC" id="fig|1324352.5.peg.3585"/>
<dbReference type="AlphaFoldDB" id="A0A0G3M660"/>
<proteinExistence type="predicted"/>
<evidence type="ECO:0000313" key="3">
    <source>
        <dbReference type="Proteomes" id="UP000035213"/>
    </source>
</evidence>
<dbReference type="OrthoDB" id="1268678at2"/>